<dbReference type="PANTHER" id="PTHR46847:SF1">
    <property type="entry name" value="D-ALLOSE-BINDING PERIPLASMIC PROTEIN-RELATED"/>
    <property type="match status" value="1"/>
</dbReference>
<comment type="caution">
    <text evidence="6">The sequence shown here is derived from an EMBL/GenBank/DDBJ whole genome shotgun (WGS) entry which is preliminary data.</text>
</comment>
<evidence type="ECO:0000256" key="2">
    <source>
        <dbReference type="ARBA" id="ARBA00007639"/>
    </source>
</evidence>
<proteinExistence type="inferred from homology"/>
<keyword evidence="7" id="KW-1185">Reference proteome</keyword>
<evidence type="ECO:0000313" key="7">
    <source>
        <dbReference type="Proteomes" id="UP001438953"/>
    </source>
</evidence>
<dbReference type="EMBL" id="JAYWLC010000003">
    <property type="protein sequence ID" value="MER5171241.1"/>
    <property type="molecule type" value="Genomic_DNA"/>
</dbReference>
<sequence length="369" mass="39718">MTKPISMIRAGLLGAGLAWSALPAHAEANLAAAEEILSAHSQKPGFEAPGKPFDAKSCMAGKSILTIPTTSSIPFNQGIVESEAQIAKEVGFKHEIWQNQGNPTQWVQGVEYAISNNFTAIDLMGGLIPASLAPQLAEARKKGIRVYASHYMDVTQEKDPNADISLPVSFTDVGKILAAYAVTETQGKANVLVIGSDDILPSQPYWTSIEKTLAELCPDCKATYVNVALADWATRIQTSTQSALLKDPSINFIIPIYDSMSQFVLPALAITGKRGMPIATFNGTPFVLDMIRNGDVKMDVGESLGWIARSSMDAYMRDLCDVGDVPANLYVPFYIFDKDNAAEAGVPATYDAGYGDAQLAGYRKLWGLE</sequence>
<comment type="similarity">
    <text evidence="2">Belongs to the bacterial solute-binding protein 2 family.</text>
</comment>
<keyword evidence="3 4" id="KW-0732">Signal</keyword>
<name>A0ABV1SFD1_9RHOB</name>
<dbReference type="Gene3D" id="3.40.50.2300">
    <property type="match status" value="2"/>
</dbReference>
<evidence type="ECO:0000256" key="3">
    <source>
        <dbReference type="ARBA" id="ARBA00022729"/>
    </source>
</evidence>
<feature type="signal peptide" evidence="4">
    <location>
        <begin position="1"/>
        <end position="26"/>
    </location>
</feature>
<dbReference type="InterPro" id="IPR025997">
    <property type="entry name" value="SBP_2_dom"/>
</dbReference>
<feature type="chain" id="PRO_5045767606" evidence="4">
    <location>
        <begin position="27"/>
        <end position="369"/>
    </location>
</feature>
<organism evidence="6 7">
    <name type="scientific">Thioclava kandeliae</name>
    <dbReference type="NCBI Taxonomy" id="3070818"/>
    <lineage>
        <taxon>Bacteria</taxon>
        <taxon>Pseudomonadati</taxon>
        <taxon>Pseudomonadota</taxon>
        <taxon>Alphaproteobacteria</taxon>
        <taxon>Rhodobacterales</taxon>
        <taxon>Paracoccaceae</taxon>
        <taxon>Thioclava</taxon>
    </lineage>
</organism>
<accession>A0ABV1SFD1</accession>
<comment type="subcellular location">
    <subcellularLocation>
        <location evidence="1">Cell envelope</location>
    </subcellularLocation>
</comment>
<dbReference type="PANTHER" id="PTHR46847">
    <property type="entry name" value="D-ALLOSE-BINDING PERIPLASMIC PROTEIN-RELATED"/>
    <property type="match status" value="1"/>
</dbReference>
<dbReference type="SUPFAM" id="SSF53822">
    <property type="entry name" value="Periplasmic binding protein-like I"/>
    <property type="match status" value="1"/>
</dbReference>
<evidence type="ECO:0000256" key="1">
    <source>
        <dbReference type="ARBA" id="ARBA00004196"/>
    </source>
</evidence>
<dbReference type="Proteomes" id="UP001438953">
    <property type="component" value="Unassembled WGS sequence"/>
</dbReference>
<dbReference type="RefSeq" id="WP_339115076.1">
    <property type="nucleotide sequence ID" value="NZ_JAYWLC010000003.1"/>
</dbReference>
<reference evidence="6 7" key="1">
    <citation type="submission" date="2024-01" db="EMBL/GenBank/DDBJ databases">
        <authorList>
            <person name="Deng Y."/>
            <person name="Su J."/>
        </authorList>
    </citation>
    <scope>NUCLEOTIDE SEQUENCE [LARGE SCALE GENOMIC DNA]</scope>
    <source>
        <strain evidence="6 7">CPCC 100088</strain>
    </source>
</reference>
<evidence type="ECO:0000259" key="5">
    <source>
        <dbReference type="Pfam" id="PF13407"/>
    </source>
</evidence>
<reference evidence="6 7" key="2">
    <citation type="submission" date="2024-06" db="EMBL/GenBank/DDBJ databases">
        <title>Thioclava kandeliae sp. nov. from a rhizosphere soil sample of Kandelia candel in a mangrove.</title>
        <authorList>
            <person name="Mu T."/>
        </authorList>
    </citation>
    <scope>NUCLEOTIDE SEQUENCE [LARGE SCALE GENOMIC DNA]</scope>
    <source>
        <strain evidence="6 7">CPCC 100088</strain>
    </source>
</reference>
<dbReference type="Pfam" id="PF13407">
    <property type="entry name" value="Peripla_BP_4"/>
    <property type="match status" value="1"/>
</dbReference>
<protein>
    <submittedName>
        <fullName evidence="6">Substrate-binding domain-containing protein</fullName>
    </submittedName>
</protein>
<evidence type="ECO:0000313" key="6">
    <source>
        <dbReference type="EMBL" id="MER5171241.1"/>
    </source>
</evidence>
<dbReference type="InterPro" id="IPR028082">
    <property type="entry name" value="Peripla_BP_I"/>
</dbReference>
<gene>
    <name evidence="6" type="ORF">VSX56_05565</name>
</gene>
<feature type="domain" description="Periplasmic binding protein" evidence="5">
    <location>
        <begin position="66"/>
        <end position="315"/>
    </location>
</feature>
<evidence type="ECO:0000256" key="4">
    <source>
        <dbReference type="SAM" id="SignalP"/>
    </source>
</evidence>